<keyword evidence="6 11" id="KW-0347">Helicase</keyword>
<dbReference type="SUPFAM" id="SSF50249">
    <property type="entry name" value="Nucleic acid-binding proteins"/>
    <property type="match status" value="1"/>
</dbReference>
<dbReference type="PANTHER" id="PTHR11630">
    <property type="entry name" value="DNA REPLICATION LICENSING FACTOR MCM FAMILY MEMBER"/>
    <property type="match status" value="1"/>
</dbReference>
<dbReference type="Gene3D" id="1.10.10.10">
    <property type="entry name" value="Winged helix-like DNA-binding domain superfamily/Winged helix DNA-binding domain"/>
    <property type="match status" value="1"/>
</dbReference>
<keyword evidence="3" id="KW-0235">DNA replication</keyword>
<evidence type="ECO:0000256" key="3">
    <source>
        <dbReference type="ARBA" id="ARBA00022705"/>
    </source>
</evidence>
<dbReference type="GO" id="GO:0003697">
    <property type="term" value="F:single-stranded DNA binding"/>
    <property type="evidence" value="ECO:0007669"/>
    <property type="project" value="TreeGrafter"/>
</dbReference>
<dbReference type="FunCoup" id="D9Q1Z0">
    <property type="interactions" value="136"/>
</dbReference>
<evidence type="ECO:0000256" key="6">
    <source>
        <dbReference type="ARBA" id="ARBA00022806"/>
    </source>
</evidence>
<comment type="similarity">
    <text evidence="1 9">Belongs to the MCM family.</text>
</comment>
<dbReference type="Pfam" id="PF00493">
    <property type="entry name" value="MCM"/>
    <property type="match status" value="1"/>
</dbReference>
<dbReference type="EC" id="3.6.4.12" evidence="2"/>
<dbReference type="InParanoid" id="D9Q1Z0"/>
<dbReference type="InterPro" id="IPR027417">
    <property type="entry name" value="P-loop_NTPase"/>
</dbReference>
<dbReference type="EMBL" id="CP001742">
    <property type="protein sequence ID" value="ADL19328.1"/>
    <property type="molecule type" value="Genomic_DNA"/>
</dbReference>
<evidence type="ECO:0000259" key="10">
    <source>
        <dbReference type="PROSITE" id="PS50051"/>
    </source>
</evidence>
<dbReference type="SMART" id="SM00350">
    <property type="entry name" value="MCM"/>
    <property type="match status" value="1"/>
</dbReference>
<dbReference type="InterPro" id="IPR012340">
    <property type="entry name" value="NA-bd_OB-fold"/>
</dbReference>
<dbReference type="Gene3D" id="3.40.50.300">
    <property type="entry name" value="P-loop containing nucleotide triphosphate hydrolases"/>
    <property type="match status" value="1"/>
</dbReference>
<evidence type="ECO:0000256" key="7">
    <source>
        <dbReference type="ARBA" id="ARBA00022840"/>
    </source>
</evidence>
<dbReference type="InterPro" id="IPR031327">
    <property type="entry name" value="MCM"/>
</dbReference>
<dbReference type="NCBIfam" id="NF040949">
    <property type="entry name" value="minchrom_main_MCM"/>
    <property type="match status" value="1"/>
</dbReference>
<keyword evidence="8 9" id="KW-0238">DNA-binding</keyword>
<evidence type="ECO:0000256" key="5">
    <source>
        <dbReference type="ARBA" id="ARBA00022801"/>
    </source>
</evidence>
<evidence type="ECO:0000256" key="8">
    <source>
        <dbReference type="ARBA" id="ARBA00023125"/>
    </source>
</evidence>
<evidence type="ECO:0000256" key="1">
    <source>
        <dbReference type="ARBA" id="ARBA00008010"/>
    </source>
</evidence>
<dbReference type="Gene3D" id="2.20.28.10">
    <property type="match status" value="1"/>
</dbReference>
<dbReference type="GeneID" id="9499162"/>
<keyword evidence="4 9" id="KW-0547">Nucleotide-binding</keyword>
<organism evidence="11 12">
    <name type="scientific">Acidilobus saccharovorans (strain DSM 16705 / JCM 18335 / VKM B-2471 / 345-15)</name>
    <dbReference type="NCBI Taxonomy" id="666510"/>
    <lineage>
        <taxon>Archaea</taxon>
        <taxon>Thermoproteota</taxon>
        <taxon>Thermoprotei</taxon>
        <taxon>Acidilobales</taxon>
        <taxon>Acidilobaceae</taxon>
        <taxon>Acidilobus</taxon>
    </lineage>
</organism>
<dbReference type="SUPFAM" id="SSF52540">
    <property type="entry name" value="P-loop containing nucleoside triphosphate hydrolases"/>
    <property type="match status" value="1"/>
</dbReference>
<dbReference type="GO" id="GO:0016787">
    <property type="term" value="F:hydrolase activity"/>
    <property type="evidence" value="ECO:0007669"/>
    <property type="project" value="UniProtKB-KW"/>
</dbReference>
<dbReference type="FunFam" id="3.40.50.300:FF:000826">
    <property type="entry name" value="Replicative DNA helicase Mcm"/>
    <property type="match status" value="1"/>
</dbReference>
<dbReference type="GO" id="GO:0042555">
    <property type="term" value="C:MCM complex"/>
    <property type="evidence" value="ECO:0007669"/>
    <property type="project" value="TreeGrafter"/>
</dbReference>
<sequence length="695" mass="78217">MSAAEQEQLSIGEKFKDFIRNFRSVEGLKYMDRLHRMINLDLGSLLVDFQDLYRYNTDLANMLIDEPQKVLKEFDEALLELVTGEDAEFAKRKGKLHVRVQGLYETTKIRDIKTQYMNKLIQVEGIITRMRPVRSKMIKAVYRHEKEGCNAEFQWPYEEDEYLEDKIDRPLQCPVCGEAGGRFVLLRDKSVYVDWQEITLQERPEDVPGGQMPRSVTVELTEDLVDMARPGDLVTVVGIVRPSPAAGNDKAPYFELKIEANSLRVSEKVLEEVAITRDDEEKILELSKDPWIREKIIASVAPTIYGHWDLKEAIALQLFGGVPKVAPDGTRIRGDIHVLFVGDPGVAKSQLLQSAARIAPRSVYTSGKGSTAAGLTAAVLKDPKTSEYFLEAGAMVLADGGLAVIDEFDKMRPEDRASIHEAMEQQSVSISKAGIVARLNARAAVLAAGNPKYGLYDPQRSFIDNVNLPPTVLSRFDLIFVVKDVMAMEHDRRLARYILDVHSDYSKYVPEIDPQLLKKYIIYAKRYSRPKLTEEAKSIIESFFVTMRSSASKYGNEGQTPVPVTARQLEALVRLSEAHARMALKDRVDAEDAEEAVRLMLSFLGSVGLDVESGFIDYSMIATGASFHTRKLMTVIVDTIKRLREDGRPCVKLDDIIKEVTSQTKAAPDKVEETIRAMNRQGQIAEIRSNCYKEV</sequence>
<dbReference type="Pfam" id="PF14551">
    <property type="entry name" value="MCM_N"/>
    <property type="match status" value="1"/>
</dbReference>
<dbReference type="RefSeq" id="WP_013266840.1">
    <property type="nucleotide sequence ID" value="NC_014374.1"/>
</dbReference>
<evidence type="ECO:0000313" key="11">
    <source>
        <dbReference type="EMBL" id="ADL19328.1"/>
    </source>
</evidence>
<dbReference type="HOGENOM" id="CLU_000995_7_2_2"/>
<evidence type="ECO:0000256" key="9">
    <source>
        <dbReference type="RuleBase" id="RU004070"/>
    </source>
</evidence>
<dbReference type="InterPro" id="IPR033762">
    <property type="entry name" value="MCM_OB"/>
</dbReference>
<dbReference type="eggNOG" id="arCOG00439">
    <property type="taxonomic scope" value="Archaea"/>
</dbReference>
<dbReference type="Proteomes" id="UP000000346">
    <property type="component" value="Chromosome"/>
</dbReference>
<dbReference type="GO" id="GO:0005524">
    <property type="term" value="F:ATP binding"/>
    <property type="evidence" value="ECO:0007669"/>
    <property type="project" value="UniProtKB-KW"/>
</dbReference>
<dbReference type="PROSITE" id="PS50051">
    <property type="entry name" value="MCM_2"/>
    <property type="match status" value="1"/>
</dbReference>
<dbReference type="InterPro" id="IPR041562">
    <property type="entry name" value="MCM_lid"/>
</dbReference>
<dbReference type="Pfam" id="PF17207">
    <property type="entry name" value="MCM_OB"/>
    <property type="match status" value="1"/>
</dbReference>
<accession>D9Q1Z0</accession>
<dbReference type="Gene3D" id="2.40.50.140">
    <property type="entry name" value="Nucleic acid-binding proteins"/>
    <property type="match status" value="1"/>
</dbReference>
<keyword evidence="7 9" id="KW-0067">ATP-binding</keyword>
<dbReference type="PANTHER" id="PTHR11630:SF66">
    <property type="entry name" value="DNA REPLICATION LICENSING FACTOR MCM4"/>
    <property type="match status" value="1"/>
</dbReference>
<dbReference type="KEGG" id="asc:ASAC_0922"/>
<protein>
    <recommendedName>
        <fullName evidence="2">DNA helicase</fullName>
        <ecNumber evidence="2">3.6.4.12</ecNumber>
    </recommendedName>
</protein>
<dbReference type="InterPro" id="IPR001208">
    <property type="entry name" value="MCM_dom"/>
</dbReference>
<dbReference type="InterPro" id="IPR036388">
    <property type="entry name" value="WH-like_DNA-bd_sf"/>
</dbReference>
<evidence type="ECO:0000256" key="4">
    <source>
        <dbReference type="ARBA" id="ARBA00022741"/>
    </source>
</evidence>
<dbReference type="PRINTS" id="PR01657">
    <property type="entry name" value="MCMFAMILY"/>
</dbReference>
<name>D9Q1Z0_ACIS3</name>
<feature type="domain" description="MCM C-terminal AAA(+) ATPase" evidence="10">
    <location>
        <begin position="292"/>
        <end position="498"/>
    </location>
</feature>
<evidence type="ECO:0000256" key="2">
    <source>
        <dbReference type="ARBA" id="ARBA00012551"/>
    </source>
</evidence>
<keyword evidence="12" id="KW-1185">Reference proteome</keyword>
<dbReference type="STRING" id="666510.ASAC_0922"/>
<reference evidence="11 12" key="1">
    <citation type="journal article" date="2010" name="Appl. Environ. Microbiol.">
        <title>The genome sequence of the crenarchaeon Acidilobus saccharovorans supports a new order, Acidilobales, and suggests an important ecological role in terrestrial acidic hot springs.</title>
        <authorList>
            <person name="Mardanov A.V."/>
            <person name="Svetlitchnyi V.A."/>
            <person name="Beletsky A.V."/>
            <person name="Prokofeva M.I."/>
            <person name="Bonch-Osmolovskaya E.A."/>
            <person name="Ravin N.V."/>
            <person name="Skryabin K.G."/>
        </authorList>
    </citation>
    <scope>NUCLEOTIDE SEQUENCE [LARGE SCALE GENOMIC DNA]</scope>
    <source>
        <strain evidence="12">DSM 16705 / JCM 18335 / VKM B-2471 / 345-15</strain>
    </source>
</reference>
<keyword evidence="5" id="KW-0378">Hydrolase</keyword>
<dbReference type="Pfam" id="PF17855">
    <property type="entry name" value="MCM_lid"/>
    <property type="match status" value="1"/>
</dbReference>
<dbReference type="Gene3D" id="3.30.1640.10">
    <property type="entry name" value="mini-chromosome maintenance (MCM) complex, chain A, domain 1"/>
    <property type="match status" value="1"/>
</dbReference>
<dbReference type="InterPro" id="IPR027925">
    <property type="entry name" value="MCM_N"/>
</dbReference>
<gene>
    <name evidence="11" type="ordered locus">ASAC_0922</name>
</gene>
<evidence type="ECO:0000313" key="12">
    <source>
        <dbReference type="Proteomes" id="UP000000346"/>
    </source>
</evidence>
<proteinExistence type="inferred from homology"/>
<dbReference type="GO" id="GO:0006260">
    <property type="term" value="P:DNA replication"/>
    <property type="evidence" value="ECO:0007669"/>
    <property type="project" value="UniProtKB-KW"/>
</dbReference>
<dbReference type="AlphaFoldDB" id="D9Q1Z0"/>
<dbReference type="GO" id="GO:0017116">
    <property type="term" value="F:single-stranded DNA helicase activity"/>
    <property type="evidence" value="ECO:0007669"/>
    <property type="project" value="TreeGrafter"/>
</dbReference>